<reference evidence="3 4" key="1">
    <citation type="submission" date="2020-09" db="EMBL/GenBank/DDBJ databases">
        <title>De no assembly of potato wild relative species, Solanum commersonii.</title>
        <authorList>
            <person name="Cho K."/>
        </authorList>
    </citation>
    <scope>NUCLEOTIDE SEQUENCE [LARGE SCALE GENOMIC DNA]</scope>
    <source>
        <strain evidence="3">LZ3.2</strain>
        <tissue evidence="3">Leaf</tissue>
    </source>
</reference>
<dbReference type="InterPro" id="IPR006527">
    <property type="entry name" value="F-box-assoc_dom_typ1"/>
</dbReference>
<feature type="region of interest" description="Disordered" evidence="1">
    <location>
        <begin position="1"/>
        <end position="22"/>
    </location>
</feature>
<dbReference type="EMBL" id="JACXVP010000002">
    <property type="protein sequence ID" value="KAG5620685.1"/>
    <property type="molecule type" value="Genomic_DNA"/>
</dbReference>
<dbReference type="Pfam" id="PF07734">
    <property type="entry name" value="FBA_1"/>
    <property type="match status" value="1"/>
</dbReference>
<dbReference type="InterPro" id="IPR036047">
    <property type="entry name" value="F-box-like_dom_sf"/>
</dbReference>
<evidence type="ECO:0000313" key="4">
    <source>
        <dbReference type="Proteomes" id="UP000824120"/>
    </source>
</evidence>
<dbReference type="Pfam" id="PF00646">
    <property type="entry name" value="F-box"/>
    <property type="match status" value="1"/>
</dbReference>
<evidence type="ECO:0000256" key="1">
    <source>
        <dbReference type="SAM" id="MobiDB-lite"/>
    </source>
</evidence>
<evidence type="ECO:0000259" key="2">
    <source>
        <dbReference type="PROSITE" id="PS50181"/>
    </source>
</evidence>
<name>A0A9J6A7W1_SOLCO</name>
<dbReference type="PROSITE" id="PS50181">
    <property type="entry name" value="FBOX"/>
    <property type="match status" value="1"/>
</dbReference>
<protein>
    <recommendedName>
        <fullName evidence="2">F-box domain-containing protein</fullName>
    </recommendedName>
</protein>
<dbReference type="SMART" id="SM00256">
    <property type="entry name" value="FBOX"/>
    <property type="match status" value="1"/>
</dbReference>
<dbReference type="InterPro" id="IPR017451">
    <property type="entry name" value="F-box-assoc_interact_dom"/>
</dbReference>
<dbReference type="InterPro" id="IPR050796">
    <property type="entry name" value="SCF_F-box_component"/>
</dbReference>
<accession>A0A9J6A7W1</accession>
<dbReference type="Gene3D" id="1.20.1280.50">
    <property type="match status" value="1"/>
</dbReference>
<dbReference type="OrthoDB" id="591557at2759"/>
<dbReference type="AlphaFoldDB" id="A0A9J6A7W1"/>
<dbReference type="NCBIfam" id="TIGR01640">
    <property type="entry name" value="F_box_assoc_1"/>
    <property type="match status" value="1"/>
</dbReference>
<sequence>MESKRNGASNLPPKRKKPHNFAQLPSTSIKDSIFNRIPVLPEELVTQILLRLPVKSLLKFRSVSKSWLGLISNPEFINTHLSKSANNKDFTHHRFMLSFCVPKYNLKECSASSLIYDSVAEALDLEYPTKEIRRSVEIVGSVNGLICLVIAKKYFLIWNPSIRKFKKLPECRDELCFGHHSMYGFVYDEVHGDYKVVAGFNNEGYGYSFLVKVKMYSLNSDSWTSLEDFESGVLGTKSGVFVNGKLHWANSVYHRSGWDIISVDLADRTWGEVEQPYYGEGDFGWTLGVLGTDLSVFSNYRRIQADVWVLKEYGVKESWIKMFTIDIPCDPRIGYKFCQFFCMSNKGEVLFHFGSTFMIYNAKDHSITHRSPHLEVTGYDYEASIYIESLVWPFFQRKESRMQQRRRLK</sequence>
<evidence type="ECO:0000313" key="3">
    <source>
        <dbReference type="EMBL" id="KAG5620685.1"/>
    </source>
</evidence>
<proteinExistence type="predicted"/>
<dbReference type="InterPro" id="IPR011043">
    <property type="entry name" value="Gal_Oxase/kelch_b-propeller"/>
</dbReference>
<dbReference type="InterPro" id="IPR001810">
    <property type="entry name" value="F-box_dom"/>
</dbReference>
<organism evidence="3 4">
    <name type="scientific">Solanum commersonii</name>
    <name type="common">Commerson's wild potato</name>
    <name type="synonym">Commerson's nightshade</name>
    <dbReference type="NCBI Taxonomy" id="4109"/>
    <lineage>
        <taxon>Eukaryota</taxon>
        <taxon>Viridiplantae</taxon>
        <taxon>Streptophyta</taxon>
        <taxon>Embryophyta</taxon>
        <taxon>Tracheophyta</taxon>
        <taxon>Spermatophyta</taxon>
        <taxon>Magnoliopsida</taxon>
        <taxon>eudicotyledons</taxon>
        <taxon>Gunneridae</taxon>
        <taxon>Pentapetalae</taxon>
        <taxon>asterids</taxon>
        <taxon>lamiids</taxon>
        <taxon>Solanales</taxon>
        <taxon>Solanaceae</taxon>
        <taxon>Solanoideae</taxon>
        <taxon>Solaneae</taxon>
        <taxon>Solanum</taxon>
    </lineage>
</organism>
<dbReference type="PANTHER" id="PTHR31672">
    <property type="entry name" value="BNACNNG10540D PROTEIN"/>
    <property type="match status" value="1"/>
</dbReference>
<dbReference type="SUPFAM" id="SSF50965">
    <property type="entry name" value="Galactose oxidase, central domain"/>
    <property type="match status" value="1"/>
</dbReference>
<dbReference type="Proteomes" id="UP000824120">
    <property type="component" value="Chromosome 2"/>
</dbReference>
<keyword evidence="4" id="KW-1185">Reference proteome</keyword>
<gene>
    <name evidence="3" type="ORF">H5410_005903</name>
</gene>
<dbReference type="PANTHER" id="PTHR31672:SF13">
    <property type="entry name" value="F-BOX PROTEIN CPR30-LIKE"/>
    <property type="match status" value="1"/>
</dbReference>
<dbReference type="CDD" id="cd22157">
    <property type="entry name" value="F-box_AtFBW1-like"/>
    <property type="match status" value="1"/>
</dbReference>
<comment type="caution">
    <text evidence="3">The sequence shown here is derived from an EMBL/GenBank/DDBJ whole genome shotgun (WGS) entry which is preliminary data.</text>
</comment>
<feature type="domain" description="F-box" evidence="2">
    <location>
        <begin position="34"/>
        <end position="80"/>
    </location>
</feature>
<dbReference type="SUPFAM" id="SSF81383">
    <property type="entry name" value="F-box domain"/>
    <property type="match status" value="1"/>
</dbReference>